<keyword evidence="1" id="KW-0812">Transmembrane</keyword>
<feature type="transmembrane region" description="Helical" evidence="1">
    <location>
        <begin position="98"/>
        <end position="120"/>
    </location>
</feature>
<dbReference type="OrthoDB" id="4361504at2759"/>
<feature type="transmembrane region" description="Helical" evidence="1">
    <location>
        <begin position="140"/>
        <end position="165"/>
    </location>
</feature>
<reference evidence="2" key="2">
    <citation type="journal article" date="2023" name="IMA Fungus">
        <title>Comparative genomic study of the Penicillium genus elucidates a diverse pangenome and 15 lateral gene transfer events.</title>
        <authorList>
            <person name="Petersen C."/>
            <person name="Sorensen T."/>
            <person name="Nielsen M.R."/>
            <person name="Sondergaard T.E."/>
            <person name="Sorensen J.L."/>
            <person name="Fitzpatrick D.A."/>
            <person name="Frisvad J.C."/>
            <person name="Nielsen K.L."/>
        </authorList>
    </citation>
    <scope>NUCLEOTIDE SEQUENCE</scope>
    <source>
        <strain evidence="2">IBT 29677</strain>
    </source>
</reference>
<keyword evidence="1" id="KW-0472">Membrane</keyword>
<organism evidence="2 3">
    <name type="scientific">Penicillium cosmopolitanum</name>
    <dbReference type="NCBI Taxonomy" id="1131564"/>
    <lineage>
        <taxon>Eukaryota</taxon>
        <taxon>Fungi</taxon>
        <taxon>Dikarya</taxon>
        <taxon>Ascomycota</taxon>
        <taxon>Pezizomycotina</taxon>
        <taxon>Eurotiomycetes</taxon>
        <taxon>Eurotiomycetidae</taxon>
        <taxon>Eurotiales</taxon>
        <taxon>Aspergillaceae</taxon>
        <taxon>Penicillium</taxon>
    </lineage>
</organism>
<accession>A0A9W9VY13</accession>
<dbReference type="Proteomes" id="UP001147747">
    <property type="component" value="Unassembled WGS sequence"/>
</dbReference>
<evidence type="ECO:0000313" key="2">
    <source>
        <dbReference type="EMBL" id="KAJ5391457.1"/>
    </source>
</evidence>
<dbReference type="RefSeq" id="XP_056487135.1">
    <property type="nucleotide sequence ID" value="XM_056631584.1"/>
</dbReference>
<proteinExistence type="predicted"/>
<keyword evidence="1" id="KW-1133">Transmembrane helix</keyword>
<keyword evidence="3" id="KW-1185">Reference proteome</keyword>
<gene>
    <name evidence="2" type="ORF">N7509_006947</name>
</gene>
<feature type="transmembrane region" description="Helical" evidence="1">
    <location>
        <begin position="28"/>
        <end position="49"/>
    </location>
</feature>
<dbReference type="EMBL" id="JAPZBU010000008">
    <property type="protein sequence ID" value="KAJ5391457.1"/>
    <property type="molecule type" value="Genomic_DNA"/>
</dbReference>
<protein>
    <recommendedName>
        <fullName evidence="4">MARVEL domain-containing protein</fullName>
    </recommendedName>
</protein>
<reference evidence="2" key="1">
    <citation type="submission" date="2022-12" db="EMBL/GenBank/DDBJ databases">
        <authorList>
            <person name="Petersen C."/>
        </authorList>
    </citation>
    <scope>NUCLEOTIDE SEQUENCE</scope>
    <source>
        <strain evidence="2">IBT 29677</strain>
    </source>
</reference>
<sequence length="188" mass="21101">MSSYYEESYPGWHPDAVPRQQKKWLNFLSLRFGAIISTIAPIVCFAWAYTQHEAGVVATDGLGSAWAGISLGTASYGFIWSTVVFLVVLVFNCAIPPAVIIFFDCISWLAQLITICFYMQELGGWHAGGYEYSRNNIHDYLYGAEVFGCSMMFLGIIFNMILMIVASRAFHVQRRAKKQLTKPGLEDV</sequence>
<name>A0A9W9VY13_9EURO</name>
<evidence type="ECO:0000256" key="1">
    <source>
        <dbReference type="SAM" id="Phobius"/>
    </source>
</evidence>
<comment type="caution">
    <text evidence="2">The sequence shown here is derived from an EMBL/GenBank/DDBJ whole genome shotgun (WGS) entry which is preliminary data.</text>
</comment>
<evidence type="ECO:0000313" key="3">
    <source>
        <dbReference type="Proteomes" id="UP001147747"/>
    </source>
</evidence>
<dbReference type="GeneID" id="81370564"/>
<dbReference type="AlphaFoldDB" id="A0A9W9VY13"/>
<feature type="transmembrane region" description="Helical" evidence="1">
    <location>
        <begin position="69"/>
        <end position="91"/>
    </location>
</feature>
<evidence type="ECO:0008006" key="4">
    <source>
        <dbReference type="Google" id="ProtNLM"/>
    </source>
</evidence>